<feature type="transmembrane region" description="Helical" evidence="6">
    <location>
        <begin position="12"/>
        <end position="41"/>
    </location>
</feature>
<dbReference type="EMBL" id="JBHILM010000001">
    <property type="protein sequence ID" value="MFB5679524.1"/>
    <property type="molecule type" value="Genomic_DNA"/>
</dbReference>
<keyword evidence="9" id="KW-1185">Reference proteome</keyword>
<keyword evidence="2" id="KW-1003">Cell membrane</keyword>
<name>A0ABV5B3R2_9BACL</name>
<feature type="domain" description="RDD" evidence="7">
    <location>
        <begin position="203"/>
        <end position="344"/>
    </location>
</feature>
<keyword evidence="5 6" id="KW-0472">Membrane</keyword>
<evidence type="ECO:0000256" key="5">
    <source>
        <dbReference type="ARBA" id="ARBA00023136"/>
    </source>
</evidence>
<gene>
    <name evidence="8" type="ORF">ACE3NQ_01190</name>
</gene>
<sequence>MYVGFWRRLGAYLIDALIIGLAGYLLLPVYVVVGAVMLGGITSLAEFENRFESALGLVMNVITYLNMVWLWLYYAYMEASVFHGTIGKVALGLAVVDENGERLSFKQATARYWSKYLSVLTLFVGFIMAGFTRNKQALHDKIASTFVVDRRAPEMSRKREKEVELFVEALESDSPETSGAKAPFLFGARSLRELLEGRDMNIGFWKRLLAYVIDMVLLIKAVHIVTMVLMIFSIPVMAVIGAAASQLTGADSEEAFENILLGIIMVVSLVVCWLYFVCLESSKLQGTFGKLAVGAIVTDSQRERITFARANGRFWSRCLSALPVFMGYIMTGFTESKQALHDRVPKTYVVNREVLKWSCILQQGKPSAMKISLQKDMDNQPGSV</sequence>
<feature type="transmembrane region" description="Helical" evidence="6">
    <location>
        <begin position="112"/>
        <end position="131"/>
    </location>
</feature>
<feature type="transmembrane region" description="Helical" evidence="6">
    <location>
        <begin position="208"/>
        <end position="239"/>
    </location>
</feature>
<feature type="transmembrane region" description="Helical" evidence="6">
    <location>
        <begin position="53"/>
        <end position="74"/>
    </location>
</feature>
<evidence type="ECO:0000256" key="6">
    <source>
        <dbReference type="SAM" id="Phobius"/>
    </source>
</evidence>
<protein>
    <submittedName>
        <fullName evidence="8">RDD family protein</fullName>
    </submittedName>
</protein>
<feature type="transmembrane region" description="Helical" evidence="6">
    <location>
        <begin position="259"/>
        <end position="278"/>
    </location>
</feature>
<evidence type="ECO:0000259" key="7">
    <source>
        <dbReference type="Pfam" id="PF06271"/>
    </source>
</evidence>
<feature type="domain" description="RDD" evidence="7">
    <location>
        <begin position="2"/>
        <end position="143"/>
    </location>
</feature>
<comment type="caution">
    <text evidence="8">The sequence shown here is derived from an EMBL/GenBank/DDBJ whole genome shotgun (WGS) entry which is preliminary data.</text>
</comment>
<proteinExistence type="predicted"/>
<evidence type="ECO:0000256" key="4">
    <source>
        <dbReference type="ARBA" id="ARBA00022989"/>
    </source>
</evidence>
<accession>A0ABV5B3R2</accession>
<dbReference type="Proteomes" id="UP001580407">
    <property type="component" value="Unassembled WGS sequence"/>
</dbReference>
<evidence type="ECO:0000313" key="9">
    <source>
        <dbReference type="Proteomes" id="UP001580407"/>
    </source>
</evidence>
<keyword evidence="3 6" id="KW-0812">Transmembrane</keyword>
<keyword evidence="4 6" id="KW-1133">Transmembrane helix</keyword>
<evidence type="ECO:0000256" key="2">
    <source>
        <dbReference type="ARBA" id="ARBA00022475"/>
    </source>
</evidence>
<dbReference type="PANTHER" id="PTHR36115">
    <property type="entry name" value="PROLINE-RICH ANTIGEN HOMOLOG-RELATED"/>
    <property type="match status" value="1"/>
</dbReference>
<organism evidence="8 9">
    <name type="scientific">Paenibacillus terreus</name>
    <dbReference type="NCBI Taxonomy" id="1387834"/>
    <lineage>
        <taxon>Bacteria</taxon>
        <taxon>Bacillati</taxon>
        <taxon>Bacillota</taxon>
        <taxon>Bacilli</taxon>
        <taxon>Bacillales</taxon>
        <taxon>Paenibacillaceae</taxon>
        <taxon>Paenibacillus</taxon>
    </lineage>
</organism>
<evidence type="ECO:0000313" key="8">
    <source>
        <dbReference type="EMBL" id="MFB5679524.1"/>
    </source>
</evidence>
<evidence type="ECO:0000256" key="3">
    <source>
        <dbReference type="ARBA" id="ARBA00022692"/>
    </source>
</evidence>
<dbReference type="Pfam" id="PF06271">
    <property type="entry name" value="RDD"/>
    <property type="match status" value="2"/>
</dbReference>
<dbReference type="InterPro" id="IPR010432">
    <property type="entry name" value="RDD"/>
</dbReference>
<comment type="subcellular location">
    <subcellularLocation>
        <location evidence="1">Cell membrane</location>
        <topology evidence="1">Multi-pass membrane protein</topology>
    </subcellularLocation>
</comment>
<reference evidence="8 9" key="1">
    <citation type="submission" date="2024-09" db="EMBL/GenBank/DDBJ databases">
        <authorList>
            <person name="Ruan L."/>
        </authorList>
    </citation>
    <scope>NUCLEOTIDE SEQUENCE [LARGE SCALE GENOMIC DNA]</scope>
    <source>
        <strain evidence="8 9">D33</strain>
    </source>
</reference>
<evidence type="ECO:0000256" key="1">
    <source>
        <dbReference type="ARBA" id="ARBA00004651"/>
    </source>
</evidence>
<dbReference type="RefSeq" id="WP_375523362.1">
    <property type="nucleotide sequence ID" value="NZ_JBHILM010000001.1"/>
</dbReference>
<dbReference type="InterPro" id="IPR051791">
    <property type="entry name" value="Pra-immunoreactive"/>
</dbReference>